<keyword evidence="3" id="KW-1185">Reference proteome</keyword>
<feature type="compositionally biased region" description="Low complexity" evidence="1">
    <location>
        <begin position="28"/>
        <end position="68"/>
    </location>
</feature>
<gene>
    <name evidence="2" type="ORF">NB700_003507</name>
</gene>
<dbReference type="EMBL" id="JANFWR010000031">
    <property type="protein sequence ID" value="MCW0400951.1"/>
    <property type="molecule type" value="Genomic_DNA"/>
</dbReference>
<reference evidence="2 3" key="1">
    <citation type="submission" date="2022-06" db="EMBL/GenBank/DDBJ databases">
        <title>Dynamics of rice microbiomes reveals core vertical transmitted seed endophytes.</title>
        <authorList>
            <person name="Liao K."/>
            <person name="Zhang X."/>
        </authorList>
    </citation>
    <scope>NUCLEOTIDE SEQUENCE [LARGE SCALE GENOMIC DNA]</scope>
    <source>
        <strain evidence="2 3">YT10-10-1</strain>
    </source>
</reference>
<proteinExistence type="predicted"/>
<sequence>MALRAPARAATTQDTWARSAPTDDARQAKLAAAARAQAAATGSSEALSLQPSTSSAAPAAASAQPRSSAGVLAAAVEVAVEADAQLPPRRWLQRIRERRDGGELDVARASLLRFQRTHPHRTVPADLRTLLQD</sequence>
<evidence type="ECO:0000313" key="2">
    <source>
        <dbReference type="EMBL" id="MCW0400951.1"/>
    </source>
</evidence>
<organism evidence="2 3">
    <name type="scientific">Xanthomonas sacchari</name>
    <dbReference type="NCBI Taxonomy" id="56458"/>
    <lineage>
        <taxon>Bacteria</taxon>
        <taxon>Pseudomonadati</taxon>
        <taxon>Pseudomonadota</taxon>
        <taxon>Gammaproteobacteria</taxon>
        <taxon>Lysobacterales</taxon>
        <taxon>Lysobacteraceae</taxon>
        <taxon>Xanthomonas</taxon>
    </lineage>
</organism>
<feature type="region of interest" description="Disordered" evidence="1">
    <location>
        <begin position="1"/>
        <end position="68"/>
    </location>
</feature>
<comment type="caution">
    <text evidence="2">The sequence shown here is derived from an EMBL/GenBank/DDBJ whole genome shotgun (WGS) entry which is preliminary data.</text>
</comment>
<protein>
    <submittedName>
        <fullName evidence="2">Uncharacterized protein</fullName>
    </submittedName>
</protein>
<accession>A0ABT3DZK1</accession>
<name>A0ABT3DZK1_9XANT</name>
<dbReference type="Proteomes" id="UP001320843">
    <property type="component" value="Unassembled WGS sequence"/>
</dbReference>
<evidence type="ECO:0000256" key="1">
    <source>
        <dbReference type="SAM" id="MobiDB-lite"/>
    </source>
</evidence>
<evidence type="ECO:0000313" key="3">
    <source>
        <dbReference type="Proteomes" id="UP001320843"/>
    </source>
</evidence>